<keyword evidence="4" id="KW-1185">Reference proteome</keyword>
<dbReference type="RefSeq" id="WP_307423871.1">
    <property type="nucleotide sequence ID" value="NZ_JAUSVK010000001.1"/>
</dbReference>
<dbReference type="Pfam" id="PF01028">
    <property type="entry name" value="Topoisom_I"/>
    <property type="match status" value="1"/>
</dbReference>
<dbReference type="EC" id="5.6.2.1" evidence="3"/>
<name>A0ABU0FA33_9HYPH</name>
<dbReference type="SUPFAM" id="SSF56349">
    <property type="entry name" value="DNA breaking-rejoining enzymes"/>
    <property type="match status" value="1"/>
</dbReference>
<dbReference type="InterPro" id="IPR035447">
    <property type="entry name" value="DNA_topo_I_N_sf"/>
</dbReference>
<protein>
    <submittedName>
        <fullName evidence="3">DNA topoisomerase-1</fullName>
        <ecNumber evidence="3">5.6.2.1</ecNumber>
    </submittedName>
</protein>
<dbReference type="InterPro" id="IPR013500">
    <property type="entry name" value="TopoI_cat_euk"/>
</dbReference>
<evidence type="ECO:0000259" key="2">
    <source>
        <dbReference type="Pfam" id="PF21338"/>
    </source>
</evidence>
<dbReference type="Gene3D" id="3.30.66.10">
    <property type="entry name" value="DNA topoisomerase I domain"/>
    <property type="match status" value="1"/>
</dbReference>
<sequence length="331" mass="36856">MKFRLKIVSIDELAITRRRVGRNFTYRDAAGNRVIDPETKARIRSLAIPPAYTDVRIAADERAHIQAVGHDEAGRRQYRYHPEWTAIREDRKAARLLDLLSVLPRIRAAVARDLASRRLDRSKAIACAVALIDQTHIRVGCDAYARENGSHGAATLLKRHVTVNGSRIFLRFRGKAGKMITCAVQDPTIARAMRRMGMLPGNRMLQFLDGAGNRRPISASEINAYLRRVSGRAVTAKDFRMLGASAWAVEHLAALTPGTSETGRKRQIAAVMRDVAEHLANTPAVVRKSYVPALVVQSFEDGTLSKAFRRARAGMHRNRTETVLGLLGRRP</sequence>
<dbReference type="EMBL" id="JAUSVK010000001">
    <property type="protein sequence ID" value="MDQ0391482.1"/>
    <property type="molecule type" value="Genomic_DNA"/>
</dbReference>
<organism evidence="3 4">
    <name type="scientific">Labrys monachus</name>
    <dbReference type="NCBI Taxonomy" id="217067"/>
    <lineage>
        <taxon>Bacteria</taxon>
        <taxon>Pseudomonadati</taxon>
        <taxon>Pseudomonadota</taxon>
        <taxon>Alphaproteobacteria</taxon>
        <taxon>Hyphomicrobiales</taxon>
        <taxon>Xanthobacteraceae</taxon>
        <taxon>Labrys</taxon>
    </lineage>
</organism>
<dbReference type="GO" id="GO:0003917">
    <property type="term" value="F:DNA topoisomerase type I (single strand cut, ATP-independent) activity"/>
    <property type="evidence" value="ECO:0007669"/>
    <property type="project" value="UniProtKB-EC"/>
</dbReference>
<dbReference type="Pfam" id="PF21338">
    <property type="entry name" value="Top1B_N_bact"/>
    <property type="match status" value="1"/>
</dbReference>
<dbReference type="InterPro" id="IPR011010">
    <property type="entry name" value="DNA_brk_join_enz"/>
</dbReference>
<proteinExistence type="predicted"/>
<keyword evidence="3" id="KW-0413">Isomerase</keyword>
<evidence type="ECO:0000313" key="3">
    <source>
        <dbReference type="EMBL" id="MDQ0391482.1"/>
    </source>
</evidence>
<dbReference type="InterPro" id="IPR049331">
    <property type="entry name" value="Top1B_N_bact"/>
</dbReference>
<dbReference type="PROSITE" id="PS52038">
    <property type="entry name" value="TOPO_IB_2"/>
    <property type="match status" value="1"/>
</dbReference>
<evidence type="ECO:0000313" key="4">
    <source>
        <dbReference type="Proteomes" id="UP001237448"/>
    </source>
</evidence>
<feature type="domain" description="DNA topoisomerase IB N-terminal" evidence="2">
    <location>
        <begin position="23"/>
        <end position="71"/>
    </location>
</feature>
<dbReference type="InterPro" id="IPR014711">
    <property type="entry name" value="TopoI_cat_a-hlx-sub_euk"/>
</dbReference>
<dbReference type="SUPFAM" id="SSF55869">
    <property type="entry name" value="DNA topoisomerase I domain"/>
    <property type="match status" value="1"/>
</dbReference>
<reference evidence="3 4" key="1">
    <citation type="submission" date="2023-07" db="EMBL/GenBank/DDBJ databases">
        <title>Genomic Encyclopedia of Type Strains, Phase IV (KMG-IV): sequencing the most valuable type-strain genomes for metagenomic binning, comparative biology and taxonomic classification.</title>
        <authorList>
            <person name="Goeker M."/>
        </authorList>
    </citation>
    <scope>NUCLEOTIDE SEQUENCE [LARGE SCALE GENOMIC DNA]</scope>
    <source>
        <strain evidence="3 4">DSM 5896</strain>
    </source>
</reference>
<accession>A0ABU0FA33</accession>
<dbReference type="Gene3D" id="3.90.15.10">
    <property type="entry name" value="Topoisomerase I, Chain A, domain 3"/>
    <property type="match status" value="1"/>
</dbReference>
<dbReference type="Proteomes" id="UP001237448">
    <property type="component" value="Unassembled WGS sequence"/>
</dbReference>
<evidence type="ECO:0000259" key="1">
    <source>
        <dbReference type="Pfam" id="PF01028"/>
    </source>
</evidence>
<comment type="caution">
    <text evidence="3">The sequence shown here is derived from an EMBL/GenBank/DDBJ whole genome shotgun (WGS) entry which is preliminary data.</text>
</comment>
<gene>
    <name evidence="3" type="ORF">J3R73_001274</name>
</gene>
<dbReference type="Gene3D" id="1.10.132.120">
    <property type="match status" value="1"/>
</dbReference>
<feature type="domain" description="DNA topoisomerase I catalytic core eukaryotic-type" evidence="1">
    <location>
        <begin position="91"/>
        <end position="289"/>
    </location>
</feature>